<evidence type="ECO:0000313" key="2">
    <source>
        <dbReference type="Proteomes" id="UP001054945"/>
    </source>
</evidence>
<name>A0AAV4N1T0_CAEEX</name>
<reference evidence="1 2" key="1">
    <citation type="submission" date="2021-06" db="EMBL/GenBank/DDBJ databases">
        <title>Caerostris extrusa draft genome.</title>
        <authorList>
            <person name="Kono N."/>
            <person name="Arakawa K."/>
        </authorList>
    </citation>
    <scope>NUCLEOTIDE SEQUENCE [LARGE SCALE GENOMIC DNA]</scope>
</reference>
<dbReference type="EMBL" id="BPLR01002834">
    <property type="protein sequence ID" value="GIX78383.1"/>
    <property type="molecule type" value="Genomic_DNA"/>
</dbReference>
<proteinExistence type="predicted"/>
<sequence>MHPSLRGHLHDNGHFIAGMPSSSCCVLVNAESATHVLQKTFPINNGEREREEWAKPAFGSSKMHPPEKGLKRIALQSAPVICYSEGLALIAARLLWKGSAFQAFHQFLKFLWKAMEYEYKEHSAKS</sequence>
<organism evidence="1 2">
    <name type="scientific">Caerostris extrusa</name>
    <name type="common">Bark spider</name>
    <name type="synonym">Caerostris bankana</name>
    <dbReference type="NCBI Taxonomy" id="172846"/>
    <lineage>
        <taxon>Eukaryota</taxon>
        <taxon>Metazoa</taxon>
        <taxon>Ecdysozoa</taxon>
        <taxon>Arthropoda</taxon>
        <taxon>Chelicerata</taxon>
        <taxon>Arachnida</taxon>
        <taxon>Araneae</taxon>
        <taxon>Araneomorphae</taxon>
        <taxon>Entelegynae</taxon>
        <taxon>Araneoidea</taxon>
        <taxon>Araneidae</taxon>
        <taxon>Caerostris</taxon>
    </lineage>
</organism>
<dbReference type="AlphaFoldDB" id="A0AAV4N1T0"/>
<gene>
    <name evidence="1" type="ORF">CEXT_48591</name>
</gene>
<dbReference type="Proteomes" id="UP001054945">
    <property type="component" value="Unassembled WGS sequence"/>
</dbReference>
<evidence type="ECO:0000313" key="1">
    <source>
        <dbReference type="EMBL" id="GIX78383.1"/>
    </source>
</evidence>
<comment type="caution">
    <text evidence="1">The sequence shown here is derived from an EMBL/GenBank/DDBJ whole genome shotgun (WGS) entry which is preliminary data.</text>
</comment>
<accession>A0AAV4N1T0</accession>
<keyword evidence="2" id="KW-1185">Reference proteome</keyword>
<protein>
    <submittedName>
        <fullName evidence="1">Uncharacterized protein</fullName>
    </submittedName>
</protein>